<keyword evidence="2" id="KW-1185">Reference proteome</keyword>
<organism evidence="1 2">
    <name type="scientific">Phlebia brevispora</name>
    <dbReference type="NCBI Taxonomy" id="194682"/>
    <lineage>
        <taxon>Eukaryota</taxon>
        <taxon>Fungi</taxon>
        <taxon>Dikarya</taxon>
        <taxon>Basidiomycota</taxon>
        <taxon>Agaricomycotina</taxon>
        <taxon>Agaricomycetes</taxon>
        <taxon>Polyporales</taxon>
        <taxon>Meruliaceae</taxon>
        <taxon>Phlebia</taxon>
    </lineage>
</organism>
<protein>
    <submittedName>
        <fullName evidence="1">Uncharacterized protein</fullName>
    </submittedName>
</protein>
<evidence type="ECO:0000313" key="1">
    <source>
        <dbReference type="EMBL" id="KAJ3539812.1"/>
    </source>
</evidence>
<dbReference type="EMBL" id="JANHOG010001281">
    <property type="protein sequence ID" value="KAJ3539812.1"/>
    <property type="molecule type" value="Genomic_DNA"/>
</dbReference>
<comment type="caution">
    <text evidence="1">The sequence shown here is derived from an EMBL/GenBank/DDBJ whole genome shotgun (WGS) entry which is preliminary data.</text>
</comment>
<sequence length="424" mass="46835">MRFTSAENPDVRSGEELVVLCYEEQRILLPLPPTFGDAIRVARENFDISIQDDVLFETTDLAGCTELGAVQIREAAWPGISPILSKIFVRTTKRRDVVAEINRLSQRLSLTGKPDPIPKSHRLFDSLSGAPPTAQSSSTAFSRRSFGTGALVPSTSATLQGSSRPSLEERIAALPDPRESLRQQSSGKHSSSGARLSTESAKVSEKDELEEEEEFFTNPSPSKGMRSTRQRIMSDDEEEEEYDRVHKDEAHSAEDEEEEAAVESAVAPGPSSQGSDAPAASATVKQEKTDAITTKIERLSISNKAPAKSKPVDLHSLIGPLDSMEKTFLISVDFDEGEGDGPRTSTFKTKGRHTVHKVLYTVCRTFGLEEYYQQAQLVLVVEEEVGTDEIIEHRFMCDRNDTMERAGARPDSRFLLLLNEEEES</sequence>
<dbReference type="Proteomes" id="UP001148662">
    <property type="component" value="Unassembled WGS sequence"/>
</dbReference>
<reference evidence="1" key="1">
    <citation type="submission" date="2022-07" db="EMBL/GenBank/DDBJ databases">
        <title>Genome Sequence of Phlebia brevispora.</title>
        <authorList>
            <person name="Buettner E."/>
        </authorList>
    </citation>
    <scope>NUCLEOTIDE SEQUENCE</scope>
    <source>
        <strain evidence="1">MPL23</strain>
    </source>
</reference>
<accession>A0ACC1SHB3</accession>
<name>A0ACC1SHB3_9APHY</name>
<gene>
    <name evidence="1" type="ORF">NM688_g6313</name>
</gene>
<evidence type="ECO:0000313" key="2">
    <source>
        <dbReference type="Proteomes" id="UP001148662"/>
    </source>
</evidence>
<proteinExistence type="predicted"/>